<gene>
    <name evidence="5" type="ORF">KCG44_11010</name>
</gene>
<evidence type="ECO:0000259" key="4">
    <source>
        <dbReference type="PROSITE" id="PS01124"/>
    </source>
</evidence>
<evidence type="ECO:0000256" key="1">
    <source>
        <dbReference type="ARBA" id="ARBA00023015"/>
    </source>
</evidence>
<evidence type="ECO:0000313" key="5">
    <source>
        <dbReference type="EMBL" id="MBV7257313.1"/>
    </source>
</evidence>
<dbReference type="EMBL" id="JAGSPA010000003">
    <property type="protein sequence ID" value="MBV7257313.1"/>
    <property type="molecule type" value="Genomic_DNA"/>
</dbReference>
<evidence type="ECO:0000313" key="6">
    <source>
        <dbReference type="Proteomes" id="UP000722336"/>
    </source>
</evidence>
<dbReference type="InterPro" id="IPR050204">
    <property type="entry name" value="AraC_XylS_family_regulators"/>
</dbReference>
<sequence length="287" mass="31850">MIDMRFYVPAPDLRAFISSYYVLDFQLPALSDIVQAEQASVRFALGGRYRIGLADDAGWTDRNGANLFGHRTKPMMIEAEGPGRFLGAGILPSGFEALLGVPADEMTDRIVPLQDVVGGIARRAHGVMQAHTEAFCGNDAILVDTANAFFRALATRREARGAHFQSIADEWLAGSANPRVDDLIAACDVSARQVERLCRTYFGVSPKMLARKSRVLRSAVQLRLTPGLRWQDAAGSSFYDQSHFIREFKAFTGLTPLRYAQLKTPMMEQSMRTRAQHRLIPRLSLLS</sequence>
<dbReference type="RefSeq" id="WP_218446132.1">
    <property type="nucleotide sequence ID" value="NZ_JAGSPA010000003.1"/>
</dbReference>
<dbReference type="PANTHER" id="PTHR46796">
    <property type="entry name" value="HTH-TYPE TRANSCRIPTIONAL ACTIVATOR RHAS-RELATED"/>
    <property type="match status" value="1"/>
</dbReference>
<dbReference type="PROSITE" id="PS01124">
    <property type="entry name" value="HTH_ARAC_FAMILY_2"/>
    <property type="match status" value="1"/>
</dbReference>
<dbReference type="InterPro" id="IPR046532">
    <property type="entry name" value="DUF6597"/>
</dbReference>
<keyword evidence="1" id="KW-0805">Transcription regulation</keyword>
<dbReference type="Proteomes" id="UP000722336">
    <property type="component" value="Unassembled WGS sequence"/>
</dbReference>
<keyword evidence="6" id="KW-1185">Reference proteome</keyword>
<protein>
    <submittedName>
        <fullName evidence="5">AraC family transcriptional regulator</fullName>
    </submittedName>
</protein>
<accession>A0ABS6SH00</accession>
<dbReference type="Pfam" id="PF12833">
    <property type="entry name" value="HTH_18"/>
    <property type="match status" value="1"/>
</dbReference>
<keyword evidence="2" id="KW-0238">DNA-binding</keyword>
<keyword evidence="3" id="KW-0804">Transcription</keyword>
<dbReference type="Pfam" id="PF20240">
    <property type="entry name" value="DUF6597"/>
    <property type="match status" value="1"/>
</dbReference>
<proteinExistence type="predicted"/>
<evidence type="ECO:0000256" key="2">
    <source>
        <dbReference type="ARBA" id="ARBA00023125"/>
    </source>
</evidence>
<organism evidence="5 6">
    <name type="scientific">Pacificimonas pallii</name>
    <dbReference type="NCBI Taxonomy" id="2827236"/>
    <lineage>
        <taxon>Bacteria</taxon>
        <taxon>Pseudomonadati</taxon>
        <taxon>Pseudomonadota</taxon>
        <taxon>Alphaproteobacteria</taxon>
        <taxon>Sphingomonadales</taxon>
        <taxon>Sphingosinicellaceae</taxon>
        <taxon>Pacificimonas</taxon>
    </lineage>
</organism>
<comment type="caution">
    <text evidence="5">The sequence shown here is derived from an EMBL/GenBank/DDBJ whole genome shotgun (WGS) entry which is preliminary data.</text>
</comment>
<dbReference type="InterPro" id="IPR018060">
    <property type="entry name" value="HTH_AraC"/>
</dbReference>
<reference evidence="5 6" key="1">
    <citation type="submission" date="2021-04" db="EMBL/GenBank/DDBJ databases">
        <authorList>
            <person name="Pira H."/>
            <person name="Risdian C."/>
            <person name="Wink J."/>
        </authorList>
    </citation>
    <scope>NUCLEOTIDE SEQUENCE [LARGE SCALE GENOMIC DNA]</scope>
    <source>
        <strain evidence="5 6">WHA3</strain>
    </source>
</reference>
<dbReference type="SMART" id="SM00342">
    <property type="entry name" value="HTH_ARAC"/>
    <property type="match status" value="1"/>
</dbReference>
<feature type="domain" description="HTH araC/xylS-type" evidence="4">
    <location>
        <begin position="179"/>
        <end position="262"/>
    </location>
</feature>
<evidence type="ECO:0000256" key="3">
    <source>
        <dbReference type="ARBA" id="ARBA00023163"/>
    </source>
</evidence>
<name>A0ABS6SH00_9SPHN</name>